<reference evidence="2 3" key="1">
    <citation type="submission" date="2009-07" db="EMBL/GenBank/DDBJ databases">
        <authorList>
            <person name="Madupu R."/>
            <person name="Sebastian Y."/>
            <person name="Durkin A.S."/>
            <person name="Torralba M."/>
            <person name="Methe B."/>
            <person name="Sutton G.G."/>
            <person name="Strausberg R.L."/>
            <person name="Nelson K.E."/>
        </authorList>
    </citation>
    <scope>NUCLEOTIDE SEQUENCE [LARGE SCALE GENOMIC DNA]</scope>
    <source>
        <strain evidence="2 3">RM3277</strain>
    </source>
</reference>
<evidence type="ECO:0000313" key="3">
    <source>
        <dbReference type="Proteomes" id="UP000003107"/>
    </source>
</evidence>
<evidence type="ECO:0008006" key="4">
    <source>
        <dbReference type="Google" id="ProtNLM"/>
    </source>
</evidence>
<dbReference type="AlphaFoldDB" id="C6RJ73"/>
<evidence type="ECO:0000313" key="2">
    <source>
        <dbReference type="EMBL" id="EET78654.1"/>
    </source>
</evidence>
<gene>
    <name evidence="2" type="ORF">CAMSH0001_0175</name>
</gene>
<keyword evidence="1" id="KW-0732">Signal</keyword>
<comment type="caution">
    <text evidence="2">The sequence shown here is derived from an EMBL/GenBank/DDBJ whole genome shotgun (WGS) entry which is preliminary data.</text>
</comment>
<protein>
    <recommendedName>
        <fullName evidence="4">TonB-dependent receptor</fullName>
    </recommendedName>
</protein>
<dbReference type="RefSeq" id="WP_004321801.1">
    <property type="nucleotide sequence ID" value="NZ_ACVQ01000033.1"/>
</dbReference>
<dbReference type="InterPro" id="IPR020493">
    <property type="entry name" value="Uncharacterised_HI0310"/>
</dbReference>
<name>C6RJ73_9BACT</name>
<keyword evidence="3" id="KW-1185">Reference proteome</keyword>
<dbReference type="EMBL" id="ACVQ01000033">
    <property type="protein sequence ID" value="EET78654.1"/>
    <property type="molecule type" value="Genomic_DNA"/>
</dbReference>
<proteinExistence type="predicted"/>
<dbReference type="OrthoDB" id="5356101at2"/>
<dbReference type="GeneID" id="60989451"/>
<feature type="signal peptide" evidence="1">
    <location>
        <begin position="1"/>
        <end position="18"/>
    </location>
</feature>
<feature type="chain" id="PRO_5002969790" description="TonB-dependent receptor" evidence="1">
    <location>
        <begin position="19"/>
        <end position="90"/>
    </location>
</feature>
<evidence type="ECO:0000256" key="1">
    <source>
        <dbReference type="SAM" id="SignalP"/>
    </source>
</evidence>
<sequence>MKKSLLVIAALGLMGANAAATVELSPSCEEYFKLVDQFVEKTKDNPQMAAMKSTYEDQKAQFAQLPQDSQEAACKPALEQMKQVIATLPK</sequence>
<dbReference type="Proteomes" id="UP000003107">
    <property type="component" value="Unassembled WGS sequence"/>
</dbReference>
<accession>C6RJ73</accession>
<organism evidence="2 3">
    <name type="scientific">Campylobacter showae RM3277</name>
    <dbReference type="NCBI Taxonomy" id="553219"/>
    <lineage>
        <taxon>Bacteria</taxon>
        <taxon>Pseudomonadati</taxon>
        <taxon>Campylobacterota</taxon>
        <taxon>Epsilonproteobacteria</taxon>
        <taxon>Campylobacterales</taxon>
        <taxon>Campylobacteraceae</taxon>
        <taxon>Campylobacter</taxon>
    </lineage>
</organism>
<dbReference type="Pfam" id="PF17274">
    <property type="entry name" value="DUF5339"/>
    <property type="match status" value="1"/>
</dbReference>